<dbReference type="Proteomes" id="UP000720189">
    <property type="component" value="Unassembled WGS sequence"/>
</dbReference>
<feature type="region of interest" description="Disordered" evidence="1">
    <location>
        <begin position="41"/>
        <end position="60"/>
    </location>
</feature>
<evidence type="ECO:0000313" key="2">
    <source>
        <dbReference type="EMBL" id="KAH7231815.1"/>
    </source>
</evidence>
<dbReference type="EMBL" id="JAGMUX010000020">
    <property type="protein sequence ID" value="KAH7231815.1"/>
    <property type="molecule type" value="Genomic_DNA"/>
</dbReference>
<evidence type="ECO:0000313" key="3">
    <source>
        <dbReference type="Proteomes" id="UP000720189"/>
    </source>
</evidence>
<dbReference type="GeneID" id="70226196"/>
<feature type="region of interest" description="Disordered" evidence="1">
    <location>
        <begin position="181"/>
        <end position="218"/>
    </location>
</feature>
<dbReference type="InterPro" id="IPR018554">
    <property type="entry name" value="FRQ"/>
</dbReference>
<reference evidence="2" key="1">
    <citation type="journal article" date="2021" name="Nat. Commun.">
        <title>Genetic determinants of endophytism in the Arabidopsis root mycobiome.</title>
        <authorList>
            <person name="Mesny F."/>
            <person name="Miyauchi S."/>
            <person name="Thiergart T."/>
            <person name="Pickel B."/>
            <person name="Atanasova L."/>
            <person name="Karlsson M."/>
            <person name="Huettel B."/>
            <person name="Barry K.W."/>
            <person name="Haridas S."/>
            <person name="Chen C."/>
            <person name="Bauer D."/>
            <person name="Andreopoulos W."/>
            <person name="Pangilinan J."/>
            <person name="LaButti K."/>
            <person name="Riley R."/>
            <person name="Lipzen A."/>
            <person name="Clum A."/>
            <person name="Drula E."/>
            <person name="Henrissat B."/>
            <person name="Kohler A."/>
            <person name="Grigoriev I.V."/>
            <person name="Martin F.M."/>
            <person name="Hacquard S."/>
        </authorList>
    </citation>
    <scope>NUCLEOTIDE SEQUENCE</scope>
    <source>
        <strain evidence="2">MPI-CAGE-AT-0023</strain>
    </source>
</reference>
<dbReference type="RefSeq" id="XP_046043752.1">
    <property type="nucleotide sequence ID" value="XM_046196242.1"/>
</dbReference>
<proteinExistence type="predicted"/>
<evidence type="ECO:0000256" key="1">
    <source>
        <dbReference type="SAM" id="MobiDB-lite"/>
    </source>
</evidence>
<dbReference type="Pfam" id="PF09421">
    <property type="entry name" value="FRQ"/>
    <property type="match status" value="1"/>
</dbReference>
<name>A0A9P9G492_FUSRE</name>
<protein>
    <submittedName>
        <fullName evidence="2">Frequency clock protein</fullName>
    </submittedName>
</protein>
<dbReference type="AlphaFoldDB" id="A0A9P9G492"/>
<dbReference type="GO" id="GO:0005634">
    <property type="term" value="C:nucleus"/>
    <property type="evidence" value="ECO:0007669"/>
    <property type="project" value="InterPro"/>
</dbReference>
<comment type="caution">
    <text evidence="2">The sequence shown here is derived from an EMBL/GenBank/DDBJ whole genome shotgun (WGS) entry which is preliminary data.</text>
</comment>
<dbReference type="GO" id="GO:0007623">
    <property type="term" value="P:circadian rhythm"/>
    <property type="evidence" value="ECO:0007669"/>
    <property type="project" value="InterPro"/>
</dbReference>
<dbReference type="GO" id="GO:0006355">
    <property type="term" value="P:regulation of DNA-templated transcription"/>
    <property type="evidence" value="ECO:0007669"/>
    <property type="project" value="InterPro"/>
</dbReference>
<accession>A0A9P9G492</accession>
<keyword evidence="3" id="KW-1185">Reference proteome</keyword>
<dbReference type="GO" id="GO:0005737">
    <property type="term" value="C:cytoplasm"/>
    <property type="evidence" value="ECO:0007669"/>
    <property type="project" value="InterPro"/>
</dbReference>
<sequence length="218" mass="24146">MTRRYLSASEWVKNRCSRRTSSGSFINYRPLSDRGQPLYQQSSAMDEDNNGPPGLTNHDSEQMSDIELDLIWTDNQQYMEYQPLKPCGLGGVSPEDHFMVLVTTKRSKQDVLPSTSESQIGRLNKSTEGIIHRLATISTSCPDLVSLKTKSSEEPPPVEVEYQSRRIKRLAPVPLPSPAIFFPPFSGENSTADEDDDASTDIANTASSEKHPTPASLA</sequence>
<gene>
    <name evidence="2" type="ORF">BKA55DRAFT_598493</name>
</gene>
<organism evidence="2 3">
    <name type="scientific">Fusarium redolens</name>
    <dbReference type="NCBI Taxonomy" id="48865"/>
    <lineage>
        <taxon>Eukaryota</taxon>
        <taxon>Fungi</taxon>
        <taxon>Dikarya</taxon>
        <taxon>Ascomycota</taxon>
        <taxon>Pezizomycotina</taxon>
        <taxon>Sordariomycetes</taxon>
        <taxon>Hypocreomycetidae</taxon>
        <taxon>Hypocreales</taxon>
        <taxon>Nectriaceae</taxon>
        <taxon>Fusarium</taxon>
        <taxon>Fusarium redolens species complex</taxon>
    </lineage>
</organism>
<dbReference type="OrthoDB" id="5153304at2759"/>